<comment type="caution">
    <text evidence="1">The sequence shown here is derived from an EMBL/GenBank/DDBJ whole genome shotgun (WGS) entry which is preliminary data.</text>
</comment>
<dbReference type="EMBL" id="JXUO01000167">
    <property type="protein sequence ID" value="KKZ14359.1"/>
    <property type="molecule type" value="Genomic_DNA"/>
</dbReference>
<dbReference type="SUPFAM" id="SSF53756">
    <property type="entry name" value="UDP-Glycosyltransferase/glycogen phosphorylase"/>
    <property type="match status" value="1"/>
</dbReference>
<protein>
    <recommendedName>
        <fullName evidence="3">Sugar synthetase</fullName>
    </recommendedName>
</protein>
<dbReference type="PANTHER" id="PTHR39517:SF1">
    <property type="entry name" value="LIPID-A-DISACCHARIDE SYNTHASE"/>
    <property type="match status" value="1"/>
</dbReference>
<proteinExistence type="predicted"/>
<dbReference type="InterPro" id="IPR019994">
    <property type="entry name" value="Lipid-A-disac_synthase-rel_put"/>
</dbReference>
<organism evidence="1 2">
    <name type="scientific">Candidatus Synechococcus spongiarum 142</name>
    <dbReference type="NCBI Taxonomy" id="1608213"/>
    <lineage>
        <taxon>Bacteria</taxon>
        <taxon>Bacillati</taxon>
        <taxon>Cyanobacteriota</taxon>
        <taxon>Cyanophyceae</taxon>
        <taxon>Synechococcales</taxon>
        <taxon>Synechococcaceae</taxon>
        <taxon>Synechococcus</taxon>
    </lineage>
</organism>
<name>A0A6N3X4Q2_9SYNE</name>
<evidence type="ECO:0000313" key="2">
    <source>
        <dbReference type="Proteomes" id="UP000035054"/>
    </source>
</evidence>
<evidence type="ECO:0008006" key="3">
    <source>
        <dbReference type="Google" id="ProtNLM"/>
    </source>
</evidence>
<dbReference type="NCBIfam" id="TIGR03492">
    <property type="entry name" value="lipid-A-disaccharide synthase-related protein"/>
    <property type="match status" value="1"/>
</dbReference>
<evidence type="ECO:0000313" key="1">
    <source>
        <dbReference type="EMBL" id="KKZ14359.1"/>
    </source>
</evidence>
<gene>
    <name evidence="1" type="ORF">TH68_04960</name>
</gene>
<dbReference type="PANTHER" id="PTHR39517">
    <property type="entry name" value="SLL0192 PROTEIN"/>
    <property type="match status" value="1"/>
</dbReference>
<accession>A0A6N3X4Q2</accession>
<reference evidence="1 2" key="1">
    <citation type="submission" date="2015-01" db="EMBL/GenBank/DDBJ databases">
        <title>Lifestyle Evolution in Cyanobacterial Symbionts of Sponges.</title>
        <authorList>
            <person name="Burgsdorf I."/>
            <person name="Slaby B.M."/>
            <person name="Handley K.M."/>
            <person name="Haber M."/>
            <person name="Blom J."/>
            <person name="Marshall C.W."/>
            <person name="Gilbert J.A."/>
            <person name="Hentschel U."/>
            <person name="Steindler L."/>
        </authorList>
    </citation>
    <scope>NUCLEOTIDE SEQUENCE [LARGE SCALE GENOMIC DNA]</scope>
    <source>
        <strain evidence="1">142</strain>
    </source>
</reference>
<dbReference type="AlphaFoldDB" id="A0A6N3X4Q2"/>
<dbReference type="Proteomes" id="UP000035054">
    <property type="component" value="Unassembled WGS sequence"/>
</dbReference>
<sequence>MNFSKSPAPPLLVLSNGHGEDLIAARVLTSLRQQGHDGLVEGMALVGLGDGLASVPGFRPIGPRQQLPSGGFGNQSFTGLLQDLQAGLGGLAMAQWRCIRRWRGAYPQGVVLAVGDLFPLALAWGSGRPYGFIGAPKSDWTWLTNWGTTPVADVYHRCKGSEWDPWEWGLMGHRRCRLVVVRDGLTARGLRRHGIDALAPGNPMVDGPVTETPLPACLRQQRRLLVLPGSRLPECLINLKRLLAALPRQLAVVLLLATGHQLDPQDLTTVVTDQGFSLRQPPPDTGSRLAWQRDHLLLLWGPGCFEAWLSWAELGLATAGTATEQLVGHGVPALSLPGPGPQFTPAFARRQSRLLGGAVIPCLSPQQFQQELAQLLGNPHHGRVLGHRGQRRMGLRGGSGSIARLVRQRLLQPHGTINPTALSSWPSPSKEHMR</sequence>